<comment type="caution">
    <text evidence="1">The sequence shown here is derived from an EMBL/GenBank/DDBJ whole genome shotgun (WGS) entry which is preliminary data.</text>
</comment>
<accession>A0AAW6ED61</accession>
<dbReference type="InterPro" id="IPR012340">
    <property type="entry name" value="NA-bd_OB-fold"/>
</dbReference>
<organism evidence="1 2">
    <name type="scientific">Ruminococcus bicirculans</name>
    <name type="common">ex Wegman et al. 2014</name>
    <dbReference type="NCBI Taxonomy" id="1160721"/>
    <lineage>
        <taxon>Bacteria</taxon>
        <taxon>Bacillati</taxon>
        <taxon>Bacillota</taxon>
        <taxon>Clostridia</taxon>
        <taxon>Eubacteriales</taxon>
        <taxon>Oscillospiraceae</taxon>
        <taxon>Ruminococcus</taxon>
    </lineage>
</organism>
<dbReference type="Gene3D" id="2.40.50.140">
    <property type="entry name" value="Nucleic acid-binding proteins"/>
    <property type="match status" value="1"/>
</dbReference>
<sequence>MAFTNKNNKITVKGFLSSNITEVPNSSYALTFMIKVPRPAQQDRRIIYDEFMVYVCDNKNATNARANLTTGVSVKVTGELRIWHDGSYRICANDIQPIW</sequence>
<dbReference type="RefSeq" id="WP_117865540.1">
    <property type="nucleotide sequence ID" value="NZ_CAKVQR010000012.1"/>
</dbReference>
<name>A0AAW6ED61_9FIRM</name>
<proteinExistence type="predicted"/>
<evidence type="ECO:0000313" key="1">
    <source>
        <dbReference type="EMBL" id="MDB8745900.1"/>
    </source>
</evidence>
<dbReference type="EMBL" id="JAQMLV010000022">
    <property type="protein sequence ID" value="MDB8745900.1"/>
    <property type="molecule type" value="Genomic_DNA"/>
</dbReference>
<dbReference type="AlphaFoldDB" id="A0AAW6ED61"/>
<reference evidence="1" key="1">
    <citation type="submission" date="2023-01" db="EMBL/GenBank/DDBJ databases">
        <title>Human gut microbiome strain richness.</title>
        <authorList>
            <person name="Chen-Liaw A."/>
        </authorList>
    </citation>
    <scope>NUCLEOTIDE SEQUENCE</scope>
    <source>
        <strain evidence="1">1001275st1_F4_1001275B_160808</strain>
    </source>
</reference>
<protein>
    <submittedName>
        <fullName evidence="1">OB-fold nucleic acid binding domain-containing protein</fullName>
    </submittedName>
</protein>
<gene>
    <name evidence="1" type="ORF">PNU62_12805</name>
</gene>
<dbReference type="Proteomes" id="UP001211015">
    <property type="component" value="Unassembled WGS sequence"/>
</dbReference>
<evidence type="ECO:0000313" key="2">
    <source>
        <dbReference type="Proteomes" id="UP001211015"/>
    </source>
</evidence>